<dbReference type="AlphaFoldDB" id="A0A1U9K325"/>
<dbReference type="Pfam" id="PF10704">
    <property type="entry name" value="DUF2508"/>
    <property type="match status" value="1"/>
</dbReference>
<dbReference type="STRING" id="1471761.B0W44_00125"/>
<sequence>MVFFRCRCRKIAPPTEGEKNRELVEQIDKARKEWDLAQSQLDQMSEPDLIDYAVYRLQAAEKRYMYLLKKADEKGIRRSISHSFSETRPLKG</sequence>
<keyword evidence="2" id="KW-1185">Reference proteome</keyword>
<protein>
    <recommendedName>
        <fullName evidence="3">DUF2508 domain-containing protein</fullName>
    </recommendedName>
</protein>
<evidence type="ECO:0000313" key="2">
    <source>
        <dbReference type="Proteomes" id="UP000188603"/>
    </source>
</evidence>
<reference evidence="1 2" key="1">
    <citation type="journal article" date="2015" name="Int. J. Syst. Evol. Microbiol.">
        <title>Novibacillus thermophilus gen. nov., sp. nov., a Gram-staining-negative and moderately thermophilic member of the family Thermoactinomycetaceae.</title>
        <authorList>
            <person name="Yang G."/>
            <person name="Chen J."/>
            <person name="Zhou S."/>
        </authorList>
    </citation>
    <scope>NUCLEOTIDE SEQUENCE [LARGE SCALE GENOMIC DNA]</scope>
    <source>
        <strain evidence="1 2">SG-1</strain>
    </source>
</reference>
<dbReference type="OrthoDB" id="1809893at2"/>
<dbReference type="Proteomes" id="UP000188603">
    <property type="component" value="Chromosome"/>
</dbReference>
<name>A0A1U9K325_9BACL</name>
<evidence type="ECO:0000313" key="1">
    <source>
        <dbReference type="EMBL" id="AQS54440.1"/>
    </source>
</evidence>
<dbReference type="InterPro" id="IPR019644">
    <property type="entry name" value="DUF2508"/>
</dbReference>
<proteinExistence type="predicted"/>
<dbReference type="RefSeq" id="WP_077718254.1">
    <property type="nucleotide sequence ID" value="NZ_CP019699.1"/>
</dbReference>
<accession>A0A1U9K325</accession>
<dbReference type="EMBL" id="CP019699">
    <property type="protein sequence ID" value="AQS54440.1"/>
    <property type="molecule type" value="Genomic_DNA"/>
</dbReference>
<dbReference type="KEGG" id="ntr:B0W44_00125"/>
<organism evidence="1 2">
    <name type="scientific">Novibacillus thermophilus</name>
    <dbReference type="NCBI Taxonomy" id="1471761"/>
    <lineage>
        <taxon>Bacteria</taxon>
        <taxon>Bacillati</taxon>
        <taxon>Bacillota</taxon>
        <taxon>Bacilli</taxon>
        <taxon>Bacillales</taxon>
        <taxon>Thermoactinomycetaceae</taxon>
        <taxon>Novibacillus</taxon>
    </lineage>
</organism>
<gene>
    <name evidence="1" type="ORF">B0W44_00125</name>
</gene>
<evidence type="ECO:0008006" key="3">
    <source>
        <dbReference type="Google" id="ProtNLM"/>
    </source>
</evidence>